<dbReference type="EMBL" id="CAMXCT030005082">
    <property type="protein sequence ID" value="CAL4798650.1"/>
    <property type="molecule type" value="Genomic_DNA"/>
</dbReference>
<reference evidence="2" key="1">
    <citation type="submission" date="2022-10" db="EMBL/GenBank/DDBJ databases">
        <authorList>
            <person name="Chen Y."/>
            <person name="Dougan E. K."/>
            <person name="Chan C."/>
            <person name="Rhodes N."/>
            <person name="Thang M."/>
        </authorList>
    </citation>
    <scope>NUCLEOTIDE SEQUENCE</scope>
</reference>
<feature type="non-terminal residue" evidence="2">
    <location>
        <position position="151"/>
    </location>
</feature>
<reference evidence="3" key="2">
    <citation type="submission" date="2024-04" db="EMBL/GenBank/DDBJ databases">
        <authorList>
            <person name="Chen Y."/>
            <person name="Shah S."/>
            <person name="Dougan E. K."/>
            <person name="Thang M."/>
            <person name="Chan C."/>
        </authorList>
    </citation>
    <scope>NUCLEOTIDE SEQUENCE [LARGE SCALE GENOMIC DNA]</scope>
</reference>
<feature type="compositionally biased region" description="Polar residues" evidence="1">
    <location>
        <begin position="52"/>
        <end position="72"/>
    </location>
</feature>
<accession>A0A9P1GFN4</accession>
<evidence type="ECO:0000256" key="1">
    <source>
        <dbReference type="SAM" id="MobiDB-lite"/>
    </source>
</evidence>
<evidence type="ECO:0000313" key="4">
    <source>
        <dbReference type="EMBL" id="CAL4798650.1"/>
    </source>
</evidence>
<feature type="region of interest" description="Disordered" evidence="1">
    <location>
        <begin position="52"/>
        <end position="87"/>
    </location>
</feature>
<evidence type="ECO:0000313" key="5">
    <source>
        <dbReference type="Proteomes" id="UP001152797"/>
    </source>
</evidence>
<dbReference type="EMBL" id="CAMXCT010005082">
    <property type="protein sequence ID" value="CAI4011338.1"/>
    <property type="molecule type" value="Genomic_DNA"/>
</dbReference>
<dbReference type="GO" id="GO:0016301">
    <property type="term" value="F:kinase activity"/>
    <property type="evidence" value="ECO:0007669"/>
    <property type="project" value="UniProtKB-KW"/>
</dbReference>
<proteinExistence type="predicted"/>
<dbReference type="EMBL" id="CAMXCT020005082">
    <property type="protein sequence ID" value="CAL1164713.1"/>
    <property type="molecule type" value="Genomic_DNA"/>
</dbReference>
<dbReference type="OrthoDB" id="485451at2759"/>
<comment type="caution">
    <text evidence="2">The sequence shown here is derived from an EMBL/GenBank/DDBJ whole genome shotgun (WGS) entry which is preliminary data.</text>
</comment>
<evidence type="ECO:0000313" key="3">
    <source>
        <dbReference type="EMBL" id="CAL1164713.1"/>
    </source>
</evidence>
<dbReference type="AlphaFoldDB" id="A0A9P1GFN4"/>
<organism evidence="2">
    <name type="scientific">Cladocopium goreaui</name>
    <dbReference type="NCBI Taxonomy" id="2562237"/>
    <lineage>
        <taxon>Eukaryota</taxon>
        <taxon>Sar</taxon>
        <taxon>Alveolata</taxon>
        <taxon>Dinophyceae</taxon>
        <taxon>Suessiales</taxon>
        <taxon>Symbiodiniaceae</taxon>
        <taxon>Cladocopium</taxon>
    </lineage>
</organism>
<sequence>FHSWAMSSLVPEEAQLWKAKVLPFFDEFASTCSSSRRSPGCTAESFFDTKASKTSETWNSGNSMKTVGTPSGSKAAVKPPSTPQEVGQWLSSHDALQSVTGDAMKSACGWSSGFRKDPMSMEEVLNVRILERSNAAFAKRKKESTESDAGS</sequence>
<evidence type="ECO:0000313" key="2">
    <source>
        <dbReference type="EMBL" id="CAI4011338.1"/>
    </source>
</evidence>
<dbReference type="Proteomes" id="UP001152797">
    <property type="component" value="Unassembled WGS sequence"/>
</dbReference>
<keyword evidence="4" id="KW-0808">Transferase</keyword>
<gene>
    <name evidence="2" type="ORF">C1SCF055_LOCUS36516</name>
</gene>
<keyword evidence="4" id="KW-0418">Kinase</keyword>
<name>A0A9P1GFN4_9DINO</name>
<protein>
    <submittedName>
        <fullName evidence="4">Serine/threonine-protein kinase nek3</fullName>
    </submittedName>
</protein>
<feature type="non-terminal residue" evidence="2">
    <location>
        <position position="1"/>
    </location>
</feature>
<keyword evidence="5" id="KW-1185">Reference proteome</keyword>